<dbReference type="Gene3D" id="1.10.260.40">
    <property type="entry name" value="lambda repressor-like DNA-binding domains"/>
    <property type="match status" value="1"/>
</dbReference>
<evidence type="ECO:0000313" key="2">
    <source>
        <dbReference type="EMBL" id="AGH44498.1"/>
    </source>
</evidence>
<name>K6ZLL1_9ALTE</name>
<dbReference type="HOGENOM" id="CLU_1843210_0_0_6"/>
<reference evidence="2 3" key="1">
    <citation type="journal article" date="2013" name="Genome Announc.">
        <title>Complete Genome Sequence of Glaciecola psychrophila Strain 170T.</title>
        <authorList>
            <person name="Yin J."/>
            <person name="Chen J."/>
            <person name="Liu G."/>
            <person name="Yu Y."/>
            <person name="Song L."/>
            <person name="Wang X."/>
            <person name="Qu X."/>
        </authorList>
    </citation>
    <scope>NUCLEOTIDE SEQUENCE [LARGE SCALE GENOMIC DNA]</scope>
    <source>
        <strain evidence="2 3">170</strain>
    </source>
</reference>
<dbReference type="STRING" id="1129794.C427_2389"/>
<dbReference type="KEGG" id="gps:C427_2389"/>
<dbReference type="GO" id="GO:0003677">
    <property type="term" value="F:DNA binding"/>
    <property type="evidence" value="ECO:0007669"/>
    <property type="project" value="InterPro"/>
</dbReference>
<sequence>MSVYGIRIKELREEAGLDIKKLAFRCKFTRSRLANYEVGIRKPGADEILIIAGALQPFLGRNLEVYIVSGVRVETLIREYKQSSFTVPDAVREFQSLISDAVDYGRIQLEPSLKVADLVESYAKSCGSYLGSNGDQKTG</sequence>
<evidence type="ECO:0000259" key="1">
    <source>
        <dbReference type="PROSITE" id="PS50943"/>
    </source>
</evidence>
<dbReference type="InterPro" id="IPR010982">
    <property type="entry name" value="Lambda_DNA-bd_dom_sf"/>
</dbReference>
<organism evidence="2 3">
    <name type="scientific">Paraglaciecola psychrophila 170</name>
    <dbReference type="NCBI Taxonomy" id="1129794"/>
    <lineage>
        <taxon>Bacteria</taxon>
        <taxon>Pseudomonadati</taxon>
        <taxon>Pseudomonadota</taxon>
        <taxon>Gammaproteobacteria</taxon>
        <taxon>Alteromonadales</taxon>
        <taxon>Alteromonadaceae</taxon>
        <taxon>Paraglaciecola</taxon>
    </lineage>
</organism>
<keyword evidence="3" id="KW-1185">Reference proteome</keyword>
<dbReference type="SUPFAM" id="SSF47413">
    <property type="entry name" value="lambda repressor-like DNA-binding domains"/>
    <property type="match status" value="1"/>
</dbReference>
<gene>
    <name evidence="2" type="ORF">C427_2389</name>
</gene>
<feature type="domain" description="HTH cro/C1-type" evidence="1">
    <location>
        <begin position="8"/>
        <end position="56"/>
    </location>
</feature>
<protein>
    <recommendedName>
        <fullName evidence="1">HTH cro/C1-type domain-containing protein</fullName>
    </recommendedName>
</protein>
<accession>K6ZLL1</accession>
<dbReference type="OrthoDB" id="9794834at2"/>
<dbReference type="Proteomes" id="UP000011864">
    <property type="component" value="Chromosome"/>
</dbReference>
<dbReference type="Pfam" id="PF01381">
    <property type="entry name" value="HTH_3"/>
    <property type="match status" value="1"/>
</dbReference>
<dbReference type="EMBL" id="CP003837">
    <property type="protein sequence ID" value="AGH44498.1"/>
    <property type="molecule type" value="Genomic_DNA"/>
</dbReference>
<dbReference type="InterPro" id="IPR001387">
    <property type="entry name" value="Cro/C1-type_HTH"/>
</dbReference>
<dbReference type="PATRIC" id="fig|1129794.4.peg.2369"/>
<dbReference type="AlphaFoldDB" id="K6ZLL1"/>
<proteinExistence type="predicted"/>
<dbReference type="eggNOG" id="COG1396">
    <property type="taxonomic scope" value="Bacteria"/>
</dbReference>
<evidence type="ECO:0000313" key="3">
    <source>
        <dbReference type="Proteomes" id="UP000011864"/>
    </source>
</evidence>
<dbReference type="SMART" id="SM00530">
    <property type="entry name" value="HTH_XRE"/>
    <property type="match status" value="1"/>
</dbReference>
<dbReference type="RefSeq" id="WP_007636536.1">
    <property type="nucleotide sequence ID" value="NC_020514.1"/>
</dbReference>
<dbReference type="PROSITE" id="PS50943">
    <property type="entry name" value="HTH_CROC1"/>
    <property type="match status" value="1"/>
</dbReference>
<dbReference type="CDD" id="cd00093">
    <property type="entry name" value="HTH_XRE"/>
    <property type="match status" value="1"/>
</dbReference>